<evidence type="ECO:0000313" key="3">
    <source>
        <dbReference type="Proteomes" id="UP000294547"/>
    </source>
</evidence>
<evidence type="ECO:0008006" key="4">
    <source>
        <dbReference type="Google" id="ProtNLM"/>
    </source>
</evidence>
<dbReference type="EMBL" id="SNXY01000013">
    <property type="protein sequence ID" value="TDP81190.1"/>
    <property type="molecule type" value="Genomic_DNA"/>
</dbReference>
<name>A0A4R6R5K1_9HYPH</name>
<dbReference type="GeneID" id="39489772"/>
<evidence type="ECO:0000256" key="1">
    <source>
        <dbReference type="SAM" id="SignalP"/>
    </source>
</evidence>
<proteinExistence type="predicted"/>
<organism evidence="2 3">
    <name type="scientific">Oharaeibacter diazotrophicus</name>
    <dbReference type="NCBI Taxonomy" id="1920512"/>
    <lineage>
        <taxon>Bacteria</taxon>
        <taxon>Pseudomonadati</taxon>
        <taxon>Pseudomonadota</taxon>
        <taxon>Alphaproteobacteria</taxon>
        <taxon>Hyphomicrobiales</taxon>
        <taxon>Pleomorphomonadaceae</taxon>
        <taxon>Oharaeibacter</taxon>
    </lineage>
</organism>
<evidence type="ECO:0000313" key="2">
    <source>
        <dbReference type="EMBL" id="TDP81190.1"/>
    </source>
</evidence>
<keyword evidence="1" id="KW-0732">Signal</keyword>
<protein>
    <recommendedName>
        <fullName evidence="4">Secreted protein</fullName>
    </recommendedName>
</protein>
<feature type="chain" id="PRO_5020873044" description="Secreted protein" evidence="1">
    <location>
        <begin position="24"/>
        <end position="154"/>
    </location>
</feature>
<dbReference type="AlphaFoldDB" id="A0A4R6R5K1"/>
<dbReference type="Proteomes" id="UP000294547">
    <property type="component" value="Unassembled WGS sequence"/>
</dbReference>
<accession>A0A4R6R5K1</accession>
<keyword evidence="3" id="KW-1185">Reference proteome</keyword>
<sequence length="154" mass="15729">MLKTVLAFAAGATALLAASAASAAPQIAGSLYQESSSATCSGSTVCQVLFTKLAPDMALRTEQVECRITVPSTVDVYSVGLNSFTQGAIGGRTFIPVVGGKSLGGPTQKTFVGQVDSAAFFAGSQPLVTMYTSVATNVSATCTIAGTRKYISQW</sequence>
<comment type="caution">
    <text evidence="2">The sequence shown here is derived from an EMBL/GenBank/DDBJ whole genome shotgun (WGS) entry which is preliminary data.</text>
</comment>
<reference evidence="2 3" key="1">
    <citation type="submission" date="2019-03" db="EMBL/GenBank/DDBJ databases">
        <title>Genomic Encyclopedia of Type Strains, Phase IV (KMG-IV): sequencing the most valuable type-strain genomes for metagenomic binning, comparative biology and taxonomic classification.</title>
        <authorList>
            <person name="Goeker M."/>
        </authorList>
    </citation>
    <scope>NUCLEOTIDE SEQUENCE [LARGE SCALE GENOMIC DNA]</scope>
    <source>
        <strain evidence="2 3">DSM 102969</strain>
    </source>
</reference>
<feature type="signal peptide" evidence="1">
    <location>
        <begin position="1"/>
        <end position="23"/>
    </location>
</feature>
<dbReference type="RefSeq" id="WP_126541995.1">
    <property type="nucleotide sequence ID" value="NZ_BSPM01000003.1"/>
</dbReference>
<gene>
    <name evidence="2" type="ORF">EDD54_4523</name>
</gene>